<dbReference type="InterPro" id="IPR036271">
    <property type="entry name" value="Tet_transcr_reg_TetR-rel_C_sf"/>
</dbReference>
<dbReference type="InterPro" id="IPR001647">
    <property type="entry name" value="HTH_TetR"/>
</dbReference>
<feature type="region of interest" description="Disordered" evidence="5">
    <location>
        <begin position="199"/>
        <end position="234"/>
    </location>
</feature>
<dbReference type="PRINTS" id="PR00455">
    <property type="entry name" value="HTHTETR"/>
</dbReference>
<reference evidence="8" key="1">
    <citation type="journal article" date="2019" name="Int. J. Syst. Evol. Microbiol.">
        <title>The Global Catalogue of Microorganisms (GCM) 10K type strain sequencing project: providing services to taxonomists for standard genome sequencing and annotation.</title>
        <authorList>
            <consortium name="The Broad Institute Genomics Platform"/>
            <consortium name="The Broad Institute Genome Sequencing Center for Infectious Disease"/>
            <person name="Wu L."/>
            <person name="Ma J."/>
        </authorList>
    </citation>
    <scope>NUCLEOTIDE SEQUENCE [LARGE SCALE GENOMIC DNA]</scope>
    <source>
        <strain evidence="8">KCTC 42899</strain>
    </source>
</reference>
<sequence length="234" mass="24158">MGRSSAEQALQNRASIVEIASRLFRERGIEAVSVADVMAAAGMTVGGFYKHFASKEALVDEAVALAFGDVLTLWNGLLDRPGQSHADTRARLVAQYLRPNPQRQCPIIAFAPHASGKDDGAPARGTYDRGSGALLARFFGEAPPGSDGAGPADGGGDAPDPQALLLFAAMVGARVLAGAAGETDWVSAVKAAVVEAARQQAGAPDQCAPDQCVPDQRAPDQPASDQRAPASSLR</sequence>
<dbReference type="RefSeq" id="WP_377743770.1">
    <property type="nucleotide sequence ID" value="NZ_JBHRXJ010000004.1"/>
</dbReference>
<evidence type="ECO:0000256" key="3">
    <source>
        <dbReference type="ARBA" id="ARBA00023163"/>
    </source>
</evidence>
<feature type="domain" description="HTH tetR-type" evidence="6">
    <location>
        <begin position="10"/>
        <end position="70"/>
    </location>
</feature>
<name>A0ABV7R1R4_9RHOB</name>
<evidence type="ECO:0000313" key="7">
    <source>
        <dbReference type="EMBL" id="MFC3528125.1"/>
    </source>
</evidence>
<dbReference type="SUPFAM" id="SSF48498">
    <property type="entry name" value="Tetracyclin repressor-like, C-terminal domain"/>
    <property type="match status" value="1"/>
</dbReference>
<dbReference type="Gene3D" id="1.10.357.10">
    <property type="entry name" value="Tetracycline Repressor, domain 2"/>
    <property type="match status" value="1"/>
</dbReference>
<evidence type="ECO:0000256" key="4">
    <source>
        <dbReference type="PROSITE-ProRule" id="PRU00335"/>
    </source>
</evidence>
<evidence type="ECO:0000259" key="6">
    <source>
        <dbReference type="PROSITE" id="PS50977"/>
    </source>
</evidence>
<comment type="caution">
    <text evidence="7">The sequence shown here is derived from an EMBL/GenBank/DDBJ whole genome shotgun (WGS) entry which is preliminary data.</text>
</comment>
<dbReference type="PANTHER" id="PTHR47506:SF7">
    <property type="entry name" value="TRANSCRIPTIONAL REGULATORY PROTEIN"/>
    <property type="match status" value="1"/>
</dbReference>
<gene>
    <name evidence="7" type="ORF">ACFOMH_08030</name>
</gene>
<dbReference type="InterPro" id="IPR009057">
    <property type="entry name" value="Homeodomain-like_sf"/>
</dbReference>
<accession>A0ABV7R1R4</accession>
<evidence type="ECO:0000256" key="5">
    <source>
        <dbReference type="SAM" id="MobiDB-lite"/>
    </source>
</evidence>
<dbReference type="SUPFAM" id="SSF46689">
    <property type="entry name" value="Homeodomain-like"/>
    <property type="match status" value="1"/>
</dbReference>
<dbReference type="Proteomes" id="UP001595721">
    <property type="component" value="Unassembled WGS sequence"/>
</dbReference>
<proteinExistence type="predicted"/>
<dbReference type="Gene3D" id="1.10.10.60">
    <property type="entry name" value="Homeodomain-like"/>
    <property type="match status" value="1"/>
</dbReference>
<dbReference type="PANTHER" id="PTHR47506">
    <property type="entry name" value="TRANSCRIPTIONAL REGULATORY PROTEIN"/>
    <property type="match status" value="1"/>
</dbReference>
<dbReference type="PROSITE" id="PS50977">
    <property type="entry name" value="HTH_TETR_2"/>
    <property type="match status" value="1"/>
</dbReference>
<evidence type="ECO:0000256" key="2">
    <source>
        <dbReference type="ARBA" id="ARBA00023125"/>
    </source>
</evidence>
<keyword evidence="2 4" id="KW-0238">DNA-binding</keyword>
<dbReference type="EMBL" id="JBHRXJ010000004">
    <property type="protein sequence ID" value="MFC3528125.1"/>
    <property type="molecule type" value="Genomic_DNA"/>
</dbReference>
<protein>
    <submittedName>
        <fullName evidence="7">TetR/AcrR family transcriptional regulator</fullName>
    </submittedName>
</protein>
<keyword evidence="1" id="KW-0805">Transcription regulation</keyword>
<keyword evidence="3" id="KW-0804">Transcription</keyword>
<feature type="DNA-binding region" description="H-T-H motif" evidence="4">
    <location>
        <begin position="33"/>
        <end position="52"/>
    </location>
</feature>
<dbReference type="Pfam" id="PF00440">
    <property type="entry name" value="TetR_N"/>
    <property type="match status" value="1"/>
</dbReference>
<evidence type="ECO:0000256" key="1">
    <source>
        <dbReference type="ARBA" id="ARBA00023015"/>
    </source>
</evidence>
<evidence type="ECO:0000313" key="8">
    <source>
        <dbReference type="Proteomes" id="UP001595721"/>
    </source>
</evidence>
<organism evidence="7 8">
    <name type="scientific">Paracoccus mangrovi</name>
    <dbReference type="NCBI Taxonomy" id="1715645"/>
    <lineage>
        <taxon>Bacteria</taxon>
        <taxon>Pseudomonadati</taxon>
        <taxon>Pseudomonadota</taxon>
        <taxon>Alphaproteobacteria</taxon>
        <taxon>Rhodobacterales</taxon>
        <taxon>Paracoccaceae</taxon>
        <taxon>Paracoccus</taxon>
    </lineage>
</organism>
<keyword evidence="8" id="KW-1185">Reference proteome</keyword>